<name>A0AAV4MDS9_9ARAC</name>
<gene>
    <name evidence="3" type="primary">Tmem94</name>
    <name evidence="3" type="ORF">CDAR_573671</name>
</gene>
<organism evidence="3 4">
    <name type="scientific">Caerostris darwini</name>
    <dbReference type="NCBI Taxonomy" id="1538125"/>
    <lineage>
        <taxon>Eukaryota</taxon>
        <taxon>Metazoa</taxon>
        <taxon>Ecdysozoa</taxon>
        <taxon>Arthropoda</taxon>
        <taxon>Chelicerata</taxon>
        <taxon>Arachnida</taxon>
        <taxon>Araneae</taxon>
        <taxon>Araneomorphae</taxon>
        <taxon>Entelegynae</taxon>
        <taxon>Araneoidea</taxon>
        <taxon>Araneidae</taxon>
        <taxon>Caerostris</taxon>
    </lineage>
</organism>
<feature type="transmembrane region" description="Helical" evidence="2">
    <location>
        <begin position="1329"/>
        <end position="1349"/>
    </location>
</feature>
<evidence type="ECO:0000256" key="1">
    <source>
        <dbReference type="SAM" id="MobiDB-lite"/>
    </source>
</evidence>
<dbReference type="Gene3D" id="1.20.1110.10">
    <property type="entry name" value="Calcium-transporting ATPase, transmembrane domain"/>
    <property type="match status" value="1"/>
</dbReference>
<keyword evidence="4" id="KW-1185">Reference proteome</keyword>
<feature type="transmembrane region" description="Helical" evidence="2">
    <location>
        <begin position="1116"/>
        <end position="1138"/>
    </location>
</feature>
<feature type="transmembrane region" description="Helical" evidence="2">
    <location>
        <begin position="1144"/>
        <end position="1166"/>
    </location>
</feature>
<dbReference type="InterPro" id="IPR039720">
    <property type="entry name" value="TMEM94"/>
</dbReference>
<protein>
    <submittedName>
        <fullName evidence="3">Transmembrane protein 94</fullName>
    </submittedName>
</protein>
<feature type="transmembrane region" description="Helical" evidence="2">
    <location>
        <begin position="92"/>
        <end position="113"/>
    </location>
</feature>
<dbReference type="EMBL" id="BPLQ01000329">
    <property type="protein sequence ID" value="GIX70005.1"/>
    <property type="molecule type" value="Genomic_DNA"/>
</dbReference>
<keyword evidence="2" id="KW-0472">Membrane</keyword>
<comment type="caution">
    <text evidence="3">The sequence shown here is derived from an EMBL/GenBank/DDBJ whole genome shotgun (WGS) entry which is preliminary data.</text>
</comment>
<reference evidence="3 4" key="1">
    <citation type="submission" date="2021-06" db="EMBL/GenBank/DDBJ databases">
        <title>Caerostris darwini draft genome.</title>
        <authorList>
            <person name="Kono N."/>
            <person name="Arakawa K."/>
        </authorList>
    </citation>
    <scope>NUCLEOTIDE SEQUENCE [LARGE SCALE GENOMIC DNA]</scope>
</reference>
<evidence type="ECO:0000256" key="2">
    <source>
        <dbReference type="SAM" id="Phobius"/>
    </source>
</evidence>
<accession>A0AAV4MDS9</accession>
<evidence type="ECO:0000313" key="3">
    <source>
        <dbReference type="EMBL" id="GIX70005.1"/>
    </source>
</evidence>
<keyword evidence="2" id="KW-1133">Transmembrane helix</keyword>
<dbReference type="SUPFAM" id="SSF81660">
    <property type="entry name" value="Metal cation-transporting ATPase, ATP-binding domain N"/>
    <property type="match status" value="1"/>
</dbReference>
<feature type="region of interest" description="Disordered" evidence="1">
    <location>
        <begin position="435"/>
        <end position="461"/>
    </location>
</feature>
<feature type="transmembrane region" description="Helical" evidence="2">
    <location>
        <begin position="279"/>
        <end position="298"/>
    </location>
</feature>
<dbReference type="Proteomes" id="UP001054837">
    <property type="component" value="Unassembled WGS sequence"/>
</dbReference>
<evidence type="ECO:0000313" key="4">
    <source>
        <dbReference type="Proteomes" id="UP001054837"/>
    </source>
</evidence>
<feature type="transmembrane region" description="Helical" evidence="2">
    <location>
        <begin position="318"/>
        <end position="343"/>
    </location>
</feature>
<feature type="compositionally biased region" description="Polar residues" evidence="1">
    <location>
        <begin position="435"/>
        <end position="446"/>
    </location>
</feature>
<dbReference type="SUPFAM" id="SSF81665">
    <property type="entry name" value="Calcium ATPase, transmembrane domain M"/>
    <property type="match status" value="1"/>
</dbReference>
<dbReference type="GO" id="GO:0000166">
    <property type="term" value="F:nucleotide binding"/>
    <property type="evidence" value="ECO:0007669"/>
    <property type="project" value="InterPro"/>
</dbReference>
<feature type="transmembrane region" description="Helical" evidence="2">
    <location>
        <begin position="1290"/>
        <end position="1314"/>
    </location>
</feature>
<keyword evidence="2 3" id="KW-0812">Transmembrane</keyword>
<dbReference type="PANTHER" id="PTHR13219:SF6">
    <property type="entry name" value="TRANSMEMBRANE PROTEIN 94"/>
    <property type="match status" value="1"/>
</dbReference>
<feature type="transmembrane region" description="Helical" evidence="2">
    <location>
        <begin position="1247"/>
        <end position="1269"/>
    </location>
</feature>
<feature type="transmembrane region" description="Helical" evidence="2">
    <location>
        <begin position="1187"/>
        <end position="1210"/>
    </location>
</feature>
<proteinExistence type="predicted"/>
<sequence length="1378" mass="156218">MTSEFNGMVETDIVGLTTKDAIIKLRLAIEEEIGKKQQSSSTPRIPLWIRDAFYHESFYAAFSWTSFVSMTIATFLLLMYQIYGDHNFRVKSIAVEIFFLVLFLCFNVVIVGWDSRLRHTEMMCRIKSALKLFKKHENLTLRYDQNYNLHAPQSPCISQQWTFRDGRLLNLPSTLLVEGDVILMRPGHAAPGRCTLFNKDKSAQEYLKRGQVFAPIDEDLTENFTSPRLRKPACATKFIMNETPFISGICLALDNALKRPVTVFHKEYRAIVFYYIERITLPTALLIVLCIGCLRGMYFDASSDDWTEHLFLRPVLVALPFVPVALPICWILLNAVGNAYLLAIVNSKHCLKPVDPFDEMEEIPPFTLEKFENWSELKRLCCSLLFGKDGHLWRSANLLQVLGSVTALCCVDKKGILSWPNPTAEKVFFLKSPKSKSNSEASTHTCAESEDVNSETPDSCSNEEVIETKKLTKLHKRLDVKDHMYHPGSQVEVLDLTHNLHSPFGIQFDDPNWKYYADNLKPLGLGILLNTCNPKAQEHYTKFSDHIACESLYNESAVPVVNKRCLCELAKQIGFTDSVVDFYDLVQQLGIFRHVHPEIVQRGKLARSLNFPRLKMPFPNMTCAIVKDLHRGSNQLFSQGTADLILDACNEYWDGNDIRVLTESDRKRILDFYHRSSLTAHCMGYAYSPLNNNFLTKDFSDMYIELPTEGYHLFSSLEITTSSPRSWDPPCIEGCSHPHSLNRYLSSDSLILSDQEKKVGEWTCGANGYLRQLGNEIFIGMVTMQYQACPDFVQLIEQLDKACIRFVHFSKENELRSRVFSEKMGLESGWNCHISLLSDKTSSDKDSNTVSPLKFSRHYIFPGTIEDPSPPEPRAEAPLRHASAPSIINVDSNAVKPEDINDNLQSGDSVSVCNMVTTRTTDESQILFEDGELMCSGRRSVSSLQDMFGMDESNVSHSPSHVTESTDQSAPVTFDMSNRAKLPKGTENIRPHIEHVDNVPLQVSLFTDCTPAATREMICIMQEYGEVVCCLGSSANCLNMPIFLQADASIAVEPLLPQLCIQQAMLDDLEQKHMDNMSSTLNSLPCGIFFHRDDPISLYQLIMEARHYMCSVRNGLEFLLCSYLFLGLLQLFAALFFLPIPLPLAHTLWIVCLEVPLLSLSLLANPPDPQSATLATGKNLKAANRQAILFFIACYCAKFCPSVAICLLSFTCIMSSACKLYLQSEAHICWVSLDLSKAEKKFSAESWFAALTVSQNITSFFLVICLVFISMGFIHRSHLLWKSNPFANKYWLCTALSVMLLHFVFIVIDIALHVDRELKPLDILGHIPYYTWLLFCLWPFFVLPINELVKHHEIKVNVRQQKRARLEFCTKLGMNSPF</sequence>
<dbReference type="PANTHER" id="PTHR13219">
    <property type="entry name" value="TRANSMEMBRANE PROTEIN 94"/>
    <property type="match status" value="1"/>
</dbReference>
<dbReference type="InterPro" id="IPR023299">
    <property type="entry name" value="ATPase_P-typ_cyto_dom_N"/>
</dbReference>
<dbReference type="InterPro" id="IPR023298">
    <property type="entry name" value="ATPase_P-typ_TM_dom_sf"/>
</dbReference>
<feature type="transmembrane region" description="Helical" evidence="2">
    <location>
        <begin position="58"/>
        <end position="80"/>
    </location>
</feature>